<comment type="caution">
    <text evidence="1">The sequence shown here is derived from an EMBL/GenBank/DDBJ whole genome shotgun (WGS) entry which is preliminary data.</text>
</comment>
<dbReference type="Pfam" id="PF08735">
    <property type="entry name" value="DUF1786"/>
    <property type="match status" value="1"/>
</dbReference>
<sequence length="346" mass="37676">MKGPSEPILLLDIGRGTQDILLYTPDQPVENSIKMILPSPNVIAGLAIEKAALEGKPVHLEGPVMGGGKNSQTIKQWLPKGLKISATHSAALSIRDNLDYVKKLGVTITDTPPKDAVIIRTGDYMKAELQETFSRFGIPYPKNLAVAVQDHGYSPDMSNRKFRFLHMKERLEKGNWNINSLIQDPPSPSMTRMQAIRDTEPNALVMDTGAAAVLGALEDPVIRKAQDKGVTIVNAGNGHTLAFTIEGDEICGVFEHHSRVLLNEGSCQKYLTKLQDGTLTNEEVFDDHGHGAAVNRPCNPSLIAVTGPNRSIILPDAYQAAPHGDMMLTGCFGLLSIWMKTRTNNP</sequence>
<keyword evidence="2" id="KW-1185">Reference proteome</keyword>
<dbReference type="EMBL" id="JAKELO010000001">
    <property type="protein sequence ID" value="MDE4907033.1"/>
    <property type="molecule type" value="Genomic_DNA"/>
</dbReference>
<accession>A0A9Q4PXF8</accession>
<gene>
    <name evidence="1" type="ORF">L0665_00115</name>
</gene>
<dbReference type="InterPro" id="IPR014846">
    <property type="entry name" value="DUF1786_pyruvate_format-lyase"/>
</dbReference>
<dbReference type="RefSeq" id="WP_274923697.1">
    <property type="nucleotide sequence ID" value="NZ_JAKELO010000001.1"/>
</dbReference>
<protein>
    <submittedName>
        <fullName evidence="1">DUF1786 domain-containing protein</fullName>
    </submittedName>
</protein>
<dbReference type="AlphaFoldDB" id="A0A9Q4PXF8"/>
<reference evidence="1" key="1">
    <citation type="submission" date="2022-01" db="EMBL/GenBank/DDBJ databases">
        <title>Draft genome of Methanogenium marinum DSM 15558.</title>
        <authorList>
            <person name="Chen S.-C."/>
            <person name="You Y.-T."/>
        </authorList>
    </citation>
    <scope>NUCLEOTIDE SEQUENCE</scope>
    <source>
        <strain evidence="1">DSM 15558</strain>
    </source>
</reference>
<dbReference type="Proteomes" id="UP001143747">
    <property type="component" value="Unassembled WGS sequence"/>
</dbReference>
<evidence type="ECO:0000313" key="1">
    <source>
        <dbReference type="EMBL" id="MDE4907033.1"/>
    </source>
</evidence>
<name>A0A9Q4PXF8_9EURY</name>
<proteinExistence type="predicted"/>
<evidence type="ECO:0000313" key="2">
    <source>
        <dbReference type="Proteomes" id="UP001143747"/>
    </source>
</evidence>
<organism evidence="1 2">
    <name type="scientific">Methanogenium marinum</name>
    <dbReference type="NCBI Taxonomy" id="348610"/>
    <lineage>
        <taxon>Archaea</taxon>
        <taxon>Methanobacteriati</taxon>
        <taxon>Methanobacteriota</taxon>
        <taxon>Stenosarchaea group</taxon>
        <taxon>Methanomicrobia</taxon>
        <taxon>Methanomicrobiales</taxon>
        <taxon>Methanomicrobiaceae</taxon>
        <taxon>Methanogenium</taxon>
    </lineage>
</organism>